<dbReference type="EMBL" id="JAVXUP010001800">
    <property type="protein sequence ID" value="KAK3008003.1"/>
    <property type="molecule type" value="Genomic_DNA"/>
</dbReference>
<evidence type="ECO:0000256" key="3">
    <source>
        <dbReference type="ARBA" id="ARBA00023306"/>
    </source>
</evidence>
<dbReference type="SUPFAM" id="SSF47954">
    <property type="entry name" value="Cyclin-like"/>
    <property type="match status" value="1"/>
</dbReference>
<dbReference type="Gene3D" id="1.10.472.10">
    <property type="entry name" value="Cyclin-like"/>
    <property type="match status" value="1"/>
</dbReference>
<dbReference type="Proteomes" id="UP001188597">
    <property type="component" value="Unassembled WGS sequence"/>
</dbReference>
<evidence type="ECO:0000256" key="2">
    <source>
        <dbReference type="ARBA" id="ARBA00022618"/>
    </source>
</evidence>
<dbReference type="InterPro" id="IPR036915">
    <property type="entry name" value="Cyclin-like_sf"/>
</dbReference>
<dbReference type="SMART" id="SM00385">
    <property type="entry name" value="CYCLIN"/>
    <property type="match status" value="1"/>
</dbReference>
<comment type="similarity">
    <text evidence="1">Belongs to the cyclin family. Cyclin U/P subfamily.</text>
</comment>
<dbReference type="PANTHER" id="PTHR15615:SF80">
    <property type="entry name" value="CYCLIN"/>
    <property type="match status" value="1"/>
</dbReference>
<sequence>HHSTLQVWLDMGKQSLNGKAKGSKSYVILGLDDDKGVPGGRPPRVLSVLSSVLERKIQRNEKLLKASGRKDVITLFHGTRAPALSIRQYIDRIFKYSGCSPSCFVVAYIYLEKLLEHMDVCLTSLNAHRLIITSVLLAAKYVDDECYNNVYYAKIGGVSIAEMNRLEMKFLVGVDFRLHVAVEMFDNYCTKLEEEAAGRGQIERSSRICGLGRSWSSKDGASCSPTMAGYNCRAL</sequence>
<gene>
    <name evidence="5" type="ORF">RJ639_014673</name>
</gene>
<dbReference type="InterPro" id="IPR013763">
    <property type="entry name" value="Cyclin-like_dom"/>
</dbReference>
<evidence type="ECO:0000259" key="4">
    <source>
        <dbReference type="SMART" id="SM00385"/>
    </source>
</evidence>
<feature type="domain" description="Cyclin-like" evidence="4">
    <location>
        <begin position="88"/>
        <end position="172"/>
    </location>
</feature>
<dbReference type="GO" id="GO:0051301">
    <property type="term" value="P:cell division"/>
    <property type="evidence" value="ECO:0007669"/>
    <property type="project" value="UniProtKB-KW"/>
</dbReference>
<evidence type="ECO:0000313" key="5">
    <source>
        <dbReference type="EMBL" id="KAK3008003.1"/>
    </source>
</evidence>
<proteinExistence type="inferred from homology"/>
<protein>
    <recommendedName>
        <fullName evidence="4">Cyclin-like domain-containing protein</fullName>
    </recommendedName>
</protein>
<dbReference type="AlphaFoldDB" id="A0AA88VHF6"/>
<comment type="caution">
    <text evidence="5">The sequence shown here is derived from an EMBL/GenBank/DDBJ whole genome shotgun (WGS) entry which is preliminary data.</text>
</comment>
<keyword evidence="6" id="KW-1185">Reference proteome</keyword>
<name>A0AA88VHF6_9ASTE</name>
<feature type="non-terminal residue" evidence="5">
    <location>
        <position position="235"/>
    </location>
</feature>
<dbReference type="PANTHER" id="PTHR15615">
    <property type="match status" value="1"/>
</dbReference>
<organism evidence="5 6">
    <name type="scientific">Escallonia herrerae</name>
    <dbReference type="NCBI Taxonomy" id="1293975"/>
    <lineage>
        <taxon>Eukaryota</taxon>
        <taxon>Viridiplantae</taxon>
        <taxon>Streptophyta</taxon>
        <taxon>Embryophyta</taxon>
        <taxon>Tracheophyta</taxon>
        <taxon>Spermatophyta</taxon>
        <taxon>Magnoliopsida</taxon>
        <taxon>eudicotyledons</taxon>
        <taxon>Gunneridae</taxon>
        <taxon>Pentapetalae</taxon>
        <taxon>asterids</taxon>
        <taxon>campanulids</taxon>
        <taxon>Escalloniales</taxon>
        <taxon>Escalloniaceae</taxon>
        <taxon>Escallonia</taxon>
    </lineage>
</organism>
<accession>A0AA88VHF6</accession>
<evidence type="ECO:0000256" key="1">
    <source>
        <dbReference type="ARBA" id="ARBA00007215"/>
    </source>
</evidence>
<dbReference type="GO" id="GO:0019901">
    <property type="term" value="F:protein kinase binding"/>
    <property type="evidence" value="ECO:0007669"/>
    <property type="project" value="InterPro"/>
</dbReference>
<keyword evidence="3" id="KW-0131">Cell cycle</keyword>
<keyword evidence="2" id="KW-0132">Cell division</keyword>
<dbReference type="Pfam" id="PF08613">
    <property type="entry name" value="Cyclin"/>
    <property type="match status" value="1"/>
</dbReference>
<evidence type="ECO:0000313" key="6">
    <source>
        <dbReference type="Proteomes" id="UP001188597"/>
    </source>
</evidence>
<dbReference type="InterPro" id="IPR013922">
    <property type="entry name" value="Cyclin_PHO80-like"/>
</dbReference>
<reference evidence="5" key="1">
    <citation type="submission" date="2022-12" db="EMBL/GenBank/DDBJ databases">
        <title>Draft genome assemblies for two species of Escallonia (Escalloniales).</title>
        <authorList>
            <person name="Chanderbali A."/>
            <person name="Dervinis C."/>
            <person name="Anghel I."/>
            <person name="Soltis D."/>
            <person name="Soltis P."/>
            <person name="Zapata F."/>
        </authorList>
    </citation>
    <scope>NUCLEOTIDE SEQUENCE</scope>
    <source>
        <strain evidence="5">UCBG64.0493</strain>
        <tissue evidence="5">Leaf</tissue>
    </source>
</reference>